<evidence type="ECO:0000313" key="2">
    <source>
        <dbReference type="Proteomes" id="UP000054995"/>
    </source>
</evidence>
<dbReference type="Proteomes" id="UP000054995">
    <property type="component" value="Unassembled WGS sequence"/>
</dbReference>
<protein>
    <submittedName>
        <fullName evidence="1">Uncharacterized protein</fullName>
    </submittedName>
</protein>
<name>A0A0V1EC40_TRIPS</name>
<dbReference type="AlphaFoldDB" id="A0A0V1EC40"/>
<evidence type="ECO:0000313" key="1">
    <source>
        <dbReference type="EMBL" id="KRY71176.1"/>
    </source>
</evidence>
<feature type="non-terminal residue" evidence="1">
    <location>
        <position position="1"/>
    </location>
</feature>
<accession>A0A0V1EC40</accession>
<proteinExistence type="predicted"/>
<comment type="caution">
    <text evidence="1">The sequence shown here is derived from an EMBL/GenBank/DDBJ whole genome shotgun (WGS) entry which is preliminary data.</text>
</comment>
<dbReference type="EMBL" id="JYDT01001063">
    <property type="protein sequence ID" value="KRY71176.1"/>
    <property type="molecule type" value="Genomic_DNA"/>
</dbReference>
<reference evidence="1 2" key="1">
    <citation type="submission" date="2015-01" db="EMBL/GenBank/DDBJ databases">
        <title>Evolution of Trichinella species and genotypes.</title>
        <authorList>
            <person name="Korhonen P.K."/>
            <person name="Edoardo P."/>
            <person name="Giuseppe L.R."/>
            <person name="Gasser R.B."/>
        </authorList>
    </citation>
    <scope>NUCLEOTIDE SEQUENCE [LARGE SCALE GENOMIC DNA]</scope>
    <source>
        <strain evidence="1">ISS470</strain>
    </source>
</reference>
<dbReference type="OrthoDB" id="10518349at2759"/>
<gene>
    <name evidence="1" type="ORF">T4D_2892</name>
</gene>
<feature type="non-terminal residue" evidence="1">
    <location>
        <position position="92"/>
    </location>
</feature>
<sequence length="92" mass="10086">LPKLSNGFIITPSKEFIDETTGFRIYPYKLDLVAGTLCSSFNASICLSRTLVLFCLLSGIPFSVTDEPSVEDGDVTVLSVEANHQFHLDCLN</sequence>
<keyword evidence="2" id="KW-1185">Reference proteome</keyword>
<organism evidence="1 2">
    <name type="scientific">Trichinella pseudospiralis</name>
    <name type="common">Parasitic roundworm</name>
    <dbReference type="NCBI Taxonomy" id="6337"/>
    <lineage>
        <taxon>Eukaryota</taxon>
        <taxon>Metazoa</taxon>
        <taxon>Ecdysozoa</taxon>
        <taxon>Nematoda</taxon>
        <taxon>Enoplea</taxon>
        <taxon>Dorylaimia</taxon>
        <taxon>Trichinellida</taxon>
        <taxon>Trichinellidae</taxon>
        <taxon>Trichinella</taxon>
    </lineage>
</organism>